<feature type="transmembrane region" description="Helical" evidence="1">
    <location>
        <begin position="47"/>
        <end position="66"/>
    </location>
</feature>
<dbReference type="EMBL" id="JAANXD010000077">
    <property type="protein sequence ID" value="MBS1258977.1"/>
    <property type="molecule type" value="Genomic_DNA"/>
</dbReference>
<feature type="transmembrane region" description="Helical" evidence="1">
    <location>
        <begin position="270"/>
        <end position="291"/>
    </location>
</feature>
<sequence length="297" mass="32690">MRHKEISSMLRVLLWALVAIYTFVLPYLIVIYNAIVKHFSAATAGKVPITIVIVMGVVFSIVVLALKKNIKTLILLIPCTIIVWISISLQPNPNKYIHIPEYVVMSWILFEALSTDYKGRGIFCLVFICGASLGVVDEMMQGILPGRFYGWQDMIMNSAATVIGVLTLVGLRAPPAGDWTWIGCLKQYKKALGITLFGAAGAVLMCVSLFNVQAHRTFEGVYPGWLLGWSGLFVVAGLVVFIFPGHFCMPQRTSSYNGSAPSDQVVTTRLWTLCPLVILIVMHGMVVFTIAKGLAFL</sequence>
<feature type="transmembrane region" description="Helical" evidence="1">
    <location>
        <begin position="191"/>
        <end position="214"/>
    </location>
</feature>
<dbReference type="NCBIfam" id="NF037970">
    <property type="entry name" value="vanZ_1"/>
    <property type="match status" value="1"/>
</dbReference>
<feature type="transmembrane region" description="Helical" evidence="1">
    <location>
        <begin position="148"/>
        <end position="171"/>
    </location>
</feature>
<comment type="caution">
    <text evidence="2">The sequence shown here is derived from an EMBL/GenBank/DDBJ whole genome shotgun (WGS) entry which is preliminary data.</text>
</comment>
<feature type="transmembrane region" description="Helical" evidence="1">
    <location>
        <begin position="12"/>
        <end position="35"/>
    </location>
</feature>
<feature type="transmembrane region" description="Helical" evidence="1">
    <location>
        <begin position="73"/>
        <end position="90"/>
    </location>
</feature>
<gene>
    <name evidence="2" type="ORF">MAG551_02041</name>
</gene>
<keyword evidence="1" id="KW-0472">Membrane</keyword>
<dbReference type="AlphaFoldDB" id="A0A942A654"/>
<evidence type="ECO:0000313" key="3">
    <source>
        <dbReference type="Proteomes" id="UP000722750"/>
    </source>
</evidence>
<evidence type="ECO:0000313" key="2">
    <source>
        <dbReference type="EMBL" id="MBS1258977.1"/>
    </source>
</evidence>
<name>A0A942A654_9BACT</name>
<dbReference type="Proteomes" id="UP000722750">
    <property type="component" value="Unassembled WGS sequence"/>
</dbReference>
<keyword evidence="1" id="KW-1133">Transmembrane helix</keyword>
<organism evidence="2 3">
    <name type="scientific">Candidatus Scalindua arabica</name>
    <dbReference type="NCBI Taxonomy" id="1127984"/>
    <lineage>
        <taxon>Bacteria</taxon>
        <taxon>Pseudomonadati</taxon>
        <taxon>Planctomycetota</taxon>
        <taxon>Candidatus Brocadiia</taxon>
        <taxon>Candidatus Brocadiales</taxon>
        <taxon>Candidatus Scalinduaceae</taxon>
        <taxon>Candidatus Scalindua</taxon>
    </lineage>
</organism>
<proteinExistence type="predicted"/>
<feature type="transmembrane region" description="Helical" evidence="1">
    <location>
        <begin position="120"/>
        <end position="136"/>
    </location>
</feature>
<evidence type="ECO:0008006" key="4">
    <source>
        <dbReference type="Google" id="ProtNLM"/>
    </source>
</evidence>
<reference evidence="2" key="1">
    <citation type="journal article" date="2021" name="ISME J.">
        <title>Fine-scale metabolic discontinuity in a stratified prokaryote microbiome of a Red Sea deep halocline.</title>
        <authorList>
            <person name="Michoud G."/>
            <person name="Ngugi D.K."/>
            <person name="Barozzi A."/>
            <person name="Merlino G."/>
            <person name="Calleja M.L."/>
            <person name="Delgado-Huertas A."/>
            <person name="Moran X.A.G."/>
            <person name="Daffonchio D."/>
        </authorList>
    </citation>
    <scope>NUCLEOTIDE SEQUENCE</scope>
    <source>
        <strain evidence="2">SuakinDeep_MAG55_1</strain>
    </source>
</reference>
<feature type="transmembrane region" description="Helical" evidence="1">
    <location>
        <begin position="226"/>
        <end position="249"/>
    </location>
</feature>
<evidence type="ECO:0000256" key="1">
    <source>
        <dbReference type="SAM" id="Phobius"/>
    </source>
</evidence>
<keyword evidence="1" id="KW-0812">Transmembrane</keyword>
<accession>A0A942A654</accession>
<protein>
    <recommendedName>
        <fullName evidence="4">VanZ-like domain-containing protein</fullName>
    </recommendedName>
</protein>